<organism evidence="2 3">
    <name type="scientific">Trifolium medium</name>
    <dbReference type="NCBI Taxonomy" id="97028"/>
    <lineage>
        <taxon>Eukaryota</taxon>
        <taxon>Viridiplantae</taxon>
        <taxon>Streptophyta</taxon>
        <taxon>Embryophyta</taxon>
        <taxon>Tracheophyta</taxon>
        <taxon>Spermatophyta</taxon>
        <taxon>Magnoliopsida</taxon>
        <taxon>eudicotyledons</taxon>
        <taxon>Gunneridae</taxon>
        <taxon>Pentapetalae</taxon>
        <taxon>rosids</taxon>
        <taxon>fabids</taxon>
        <taxon>Fabales</taxon>
        <taxon>Fabaceae</taxon>
        <taxon>Papilionoideae</taxon>
        <taxon>50 kb inversion clade</taxon>
        <taxon>NPAAA clade</taxon>
        <taxon>Hologalegina</taxon>
        <taxon>IRL clade</taxon>
        <taxon>Trifolieae</taxon>
        <taxon>Trifolium</taxon>
    </lineage>
</organism>
<feature type="non-terminal residue" evidence="2">
    <location>
        <position position="1"/>
    </location>
</feature>
<evidence type="ECO:0000256" key="1">
    <source>
        <dbReference type="SAM" id="MobiDB-lite"/>
    </source>
</evidence>
<dbReference type="AlphaFoldDB" id="A0A392RN69"/>
<comment type="caution">
    <text evidence="2">The sequence shown here is derived from an EMBL/GenBank/DDBJ whole genome shotgun (WGS) entry which is preliminary data.</text>
</comment>
<keyword evidence="3" id="KW-1185">Reference proteome</keyword>
<dbReference type="Proteomes" id="UP000265520">
    <property type="component" value="Unassembled WGS sequence"/>
</dbReference>
<feature type="region of interest" description="Disordered" evidence="1">
    <location>
        <begin position="1"/>
        <end position="22"/>
    </location>
</feature>
<dbReference type="EMBL" id="LXQA010242414">
    <property type="protein sequence ID" value="MCI37240.1"/>
    <property type="molecule type" value="Genomic_DNA"/>
</dbReference>
<reference evidence="2 3" key="1">
    <citation type="journal article" date="2018" name="Front. Plant Sci.">
        <title>Red Clover (Trifolium pratense) and Zigzag Clover (T. medium) - A Picture of Genomic Similarities and Differences.</title>
        <authorList>
            <person name="Dluhosova J."/>
            <person name="Istvanek J."/>
            <person name="Nedelnik J."/>
            <person name="Repkova J."/>
        </authorList>
    </citation>
    <scope>NUCLEOTIDE SEQUENCE [LARGE SCALE GENOMIC DNA]</scope>
    <source>
        <strain evidence="3">cv. 10/8</strain>
        <tissue evidence="2">Leaf</tissue>
    </source>
</reference>
<evidence type="ECO:0000313" key="3">
    <source>
        <dbReference type="Proteomes" id="UP000265520"/>
    </source>
</evidence>
<protein>
    <submittedName>
        <fullName evidence="2">Uncharacterized protein</fullName>
    </submittedName>
</protein>
<sequence length="46" mass="5090">RLSRPMPSIIPPPLQADVEYSSTASPGRCRVFLPPPLQADAHRNLH</sequence>
<proteinExistence type="predicted"/>
<accession>A0A392RN69</accession>
<name>A0A392RN69_9FABA</name>
<evidence type="ECO:0000313" key="2">
    <source>
        <dbReference type="EMBL" id="MCI37240.1"/>
    </source>
</evidence>